<dbReference type="eggNOG" id="KOG1121">
    <property type="taxonomic scope" value="Eukaryota"/>
</dbReference>
<evidence type="ECO:0000313" key="11">
    <source>
        <dbReference type="Proteomes" id="UP000007963"/>
    </source>
</evidence>
<dbReference type="GeneID" id="4322292"/>
<dbReference type="InterPro" id="IPR052035">
    <property type="entry name" value="ZnF_BED_domain_contain"/>
</dbReference>
<evidence type="ECO:0000256" key="4">
    <source>
        <dbReference type="ARBA" id="ARBA00022833"/>
    </source>
</evidence>
<dbReference type="PANTHER" id="PTHR46481:SF10">
    <property type="entry name" value="ZINC FINGER BED DOMAIN-CONTAINING PROTEIN 39"/>
    <property type="match status" value="1"/>
</dbReference>
<protein>
    <recommendedName>
        <fullName evidence="12">HAT C-terminal dimerisation domain-containing protein</fullName>
    </recommendedName>
</protein>
<dbReference type="Pfam" id="PF14372">
    <property type="entry name" value="hAT-like_RNase-H"/>
    <property type="match status" value="1"/>
</dbReference>
<comment type="subcellular location">
    <subcellularLocation>
        <location evidence="1">Nucleus</location>
    </subcellularLocation>
</comment>
<feature type="region of interest" description="Disordered" evidence="7">
    <location>
        <begin position="416"/>
        <end position="470"/>
    </location>
</feature>
<evidence type="ECO:0000256" key="5">
    <source>
        <dbReference type="ARBA" id="ARBA00023125"/>
    </source>
</evidence>
<evidence type="ECO:0000259" key="9">
    <source>
        <dbReference type="Pfam" id="PF14372"/>
    </source>
</evidence>
<dbReference type="VEuPathDB" id="FungiDB:ATEG_06243"/>
<organism evidence="10 11">
    <name type="scientific">Aspergillus terreus (strain NIH 2624 / FGSC A1156)</name>
    <dbReference type="NCBI Taxonomy" id="341663"/>
    <lineage>
        <taxon>Eukaryota</taxon>
        <taxon>Fungi</taxon>
        <taxon>Dikarya</taxon>
        <taxon>Ascomycota</taxon>
        <taxon>Pezizomycotina</taxon>
        <taxon>Eurotiomycetes</taxon>
        <taxon>Eurotiomycetidae</taxon>
        <taxon>Eurotiales</taxon>
        <taxon>Aspergillaceae</taxon>
        <taxon>Aspergillus</taxon>
        <taxon>Aspergillus subgen. Circumdati</taxon>
    </lineage>
</organism>
<dbReference type="GO" id="GO:0046983">
    <property type="term" value="F:protein dimerization activity"/>
    <property type="evidence" value="ECO:0007669"/>
    <property type="project" value="InterPro"/>
</dbReference>
<dbReference type="EMBL" id="CH476602">
    <property type="protein sequence ID" value="EAU32787.1"/>
    <property type="molecule type" value="Genomic_DNA"/>
</dbReference>
<evidence type="ECO:0000256" key="2">
    <source>
        <dbReference type="ARBA" id="ARBA00022723"/>
    </source>
</evidence>
<accession>Q0CJ91</accession>
<dbReference type="Proteomes" id="UP000007963">
    <property type="component" value="Unassembled WGS sequence"/>
</dbReference>
<dbReference type="GO" id="GO:0003677">
    <property type="term" value="F:DNA binding"/>
    <property type="evidence" value="ECO:0007669"/>
    <property type="project" value="UniProtKB-KW"/>
</dbReference>
<feature type="compositionally biased region" description="Acidic residues" evidence="7">
    <location>
        <begin position="426"/>
        <end position="441"/>
    </location>
</feature>
<keyword evidence="2" id="KW-0479">Metal-binding</keyword>
<gene>
    <name evidence="10" type="ORF">ATEG_06243</name>
</gene>
<dbReference type="GO" id="GO:0008270">
    <property type="term" value="F:zinc ion binding"/>
    <property type="evidence" value="ECO:0007669"/>
    <property type="project" value="UniProtKB-KW"/>
</dbReference>
<keyword evidence="3" id="KW-0863">Zinc-finger</keyword>
<evidence type="ECO:0000256" key="3">
    <source>
        <dbReference type="ARBA" id="ARBA00022771"/>
    </source>
</evidence>
<feature type="domain" description="HAT C-terminal dimerisation" evidence="8">
    <location>
        <begin position="331"/>
        <end position="380"/>
    </location>
</feature>
<evidence type="ECO:0008006" key="12">
    <source>
        <dbReference type="Google" id="ProtNLM"/>
    </source>
</evidence>
<sequence length="470" mass="55921">MFSSLTEQLRDELDTNIQIQDTIADPELSKILRNQHYIPCLAHVIQLCVTSFMNKLRIAAENNTVSYIWENSDETLKASGSISRAIEKEDAEEGFLSFLSVITEKIRKITKFVNASPQRRERFQLTQRLESGSVYYLLLDCKTRWNSSYLMIRRALKLRQPIESFIQHWDSQKLDYLRPTPVEWKQLEYLLELLYPFYIFTSCLSENTGPTVHRVYDIYNDLFDHLDLAINRLRNKRASWKQQILEGLEEAHKKLRKYYRRTYQAEGYIYAIATILDPTSKLEKFKTATWLDDDTDWYQKYRTVFEKVFHFYRRHYWVKLILLPTGNLVCNQFPILYSMARDFLTVATNGVSVKRLFNSSRDICHYRRSRLYPDTIEAIMLQMCTDRFTINEEYQQILDEVNPDSIVFVHKEEDDDTTEAPLYISDNEDMDDMDEDPEDGLLPEPPHTTRTVKETRSLRHYERRPGQYKE</sequence>
<reference evidence="11" key="1">
    <citation type="submission" date="2005-09" db="EMBL/GenBank/DDBJ databases">
        <title>Annotation of the Aspergillus terreus NIH2624 genome.</title>
        <authorList>
            <person name="Birren B.W."/>
            <person name="Lander E.S."/>
            <person name="Galagan J.E."/>
            <person name="Nusbaum C."/>
            <person name="Devon K."/>
            <person name="Henn M."/>
            <person name="Ma L.-J."/>
            <person name="Jaffe D.B."/>
            <person name="Butler J."/>
            <person name="Alvarez P."/>
            <person name="Gnerre S."/>
            <person name="Grabherr M."/>
            <person name="Kleber M."/>
            <person name="Mauceli E.W."/>
            <person name="Brockman W."/>
            <person name="Rounsley S."/>
            <person name="Young S.K."/>
            <person name="LaButti K."/>
            <person name="Pushparaj V."/>
            <person name="DeCaprio D."/>
            <person name="Crawford M."/>
            <person name="Koehrsen M."/>
            <person name="Engels R."/>
            <person name="Montgomery P."/>
            <person name="Pearson M."/>
            <person name="Howarth C."/>
            <person name="Larson L."/>
            <person name="Luoma S."/>
            <person name="White J."/>
            <person name="Alvarado L."/>
            <person name="Kodira C.D."/>
            <person name="Zeng Q."/>
            <person name="Oleary S."/>
            <person name="Yandava C."/>
            <person name="Denning D.W."/>
            <person name="Nierman W.C."/>
            <person name="Milne T."/>
            <person name="Madden K."/>
        </authorList>
    </citation>
    <scope>NUCLEOTIDE SEQUENCE [LARGE SCALE GENOMIC DNA]</scope>
    <source>
        <strain evidence="11">NIH 2624 / FGSC A1156</strain>
    </source>
</reference>
<dbReference type="InterPro" id="IPR025525">
    <property type="entry name" value="hAT-like_transposase_RNase-H"/>
</dbReference>
<evidence type="ECO:0000256" key="1">
    <source>
        <dbReference type="ARBA" id="ARBA00004123"/>
    </source>
</evidence>
<dbReference type="Pfam" id="PF05699">
    <property type="entry name" value="Dimer_Tnp_hAT"/>
    <property type="match status" value="1"/>
</dbReference>
<evidence type="ECO:0000256" key="6">
    <source>
        <dbReference type="ARBA" id="ARBA00023242"/>
    </source>
</evidence>
<dbReference type="InterPro" id="IPR012337">
    <property type="entry name" value="RNaseH-like_sf"/>
</dbReference>
<dbReference type="OrthoDB" id="4508978at2759"/>
<dbReference type="GO" id="GO:0005634">
    <property type="term" value="C:nucleus"/>
    <property type="evidence" value="ECO:0007669"/>
    <property type="project" value="UniProtKB-SubCell"/>
</dbReference>
<dbReference type="InterPro" id="IPR008906">
    <property type="entry name" value="HATC_C_dom"/>
</dbReference>
<dbReference type="OMA" id="YLIWITH"/>
<feature type="compositionally biased region" description="Basic and acidic residues" evidence="7">
    <location>
        <begin position="451"/>
        <end position="470"/>
    </location>
</feature>
<feature type="domain" description="hAT-like transposase RNase-H fold" evidence="9">
    <location>
        <begin position="206"/>
        <end position="312"/>
    </location>
</feature>
<keyword evidence="5" id="KW-0238">DNA-binding</keyword>
<dbReference type="RefSeq" id="XP_001215421.1">
    <property type="nucleotide sequence ID" value="XM_001215421.1"/>
</dbReference>
<dbReference type="AlphaFoldDB" id="Q0CJ91"/>
<evidence type="ECO:0000259" key="8">
    <source>
        <dbReference type="Pfam" id="PF05699"/>
    </source>
</evidence>
<dbReference type="HOGENOM" id="CLU_036639_0_0_1"/>
<proteinExistence type="predicted"/>
<evidence type="ECO:0000256" key="7">
    <source>
        <dbReference type="SAM" id="MobiDB-lite"/>
    </source>
</evidence>
<dbReference type="SUPFAM" id="SSF53098">
    <property type="entry name" value="Ribonuclease H-like"/>
    <property type="match status" value="1"/>
</dbReference>
<evidence type="ECO:0000313" key="10">
    <source>
        <dbReference type="EMBL" id="EAU32787.1"/>
    </source>
</evidence>
<name>Q0CJ91_ASPTN</name>
<dbReference type="PANTHER" id="PTHR46481">
    <property type="entry name" value="ZINC FINGER BED DOMAIN-CONTAINING PROTEIN 4"/>
    <property type="match status" value="1"/>
</dbReference>
<keyword evidence="4" id="KW-0862">Zinc</keyword>
<keyword evidence="6" id="KW-0539">Nucleus</keyword>